<feature type="transmembrane region" description="Helical" evidence="5">
    <location>
        <begin position="193"/>
        <end position="215"/>
    </location>
</feature>
<feature type="transmembrane region" description="Helical" evidence="5">
    <location>
        <begin position="76"/>
        <end position="95"/>
    </location>
</feature>
<feature type="transmembrane region" description="Helical" evidence="5">
    <location>
        <begin position="453"/>
        <end position="480"/>
    </location>
</feature>
<keyword evidence="8" id="KW-1185">Reference proteome</keyword>
<feature type="transmembrane region" description="Helical" evidence="5">
    <location>
        <begin position="281"/>
        <end position="302"/>
    </location>
</feature>
<keyword evidence="3 5" id="KW-1133">Transmembrane helix</keyword>
<evidence type="ECO:0000256" key="3">
    <source>
        <dbReference type="ARBA" id="ARBA00022989"/>
    </source>
</evidence>
<proteinExistence type="predicted"/>
<dbReference type="Pfam" id="PF07690">
    <property type="entry name" value="MFS_1"/>
    <property type="match status" value="1"/>
</dbReference>
<sequence length="595" mass="64609">MVNCHKDGGSGNGDGHSNYGGIDLCEICENKRKAMRKYRFKIVLGLCLPYVVQSLDTTIIAGALSTIASEFNELSQLNWIVSAYTLTAASFIPFWGQFADVFGRYAAIQWALVFMIFGSVLCSAAPTTSFVMFLLGRAFQGMGCAGCLIVTKVVLADKVTLKENAENNTLFTIVAAVGYGIGPVIGGYLTEVSWRWCFIINIPIGVMALVLVHVITRPELVGAQAVTRNDDVEDPNLSQGFIARVLTLDFGGQLLFILGLGLLILSLTWAGSDYPWSDVRVISTLVVACILIALFLVWEYFLTPGKFLACRFPTQRAMIALNLVFSRNGAIMMYLNFILGMCMYAVFYFVGVYFVIVQGFSSGKSGTSLIYYLPGLGGGAFLANYFCNKRIRQTFWPLFTGTIIEPLGITLLAVGMRNGNLPLVYGMLVLTGVGSGIRFMPGTLHAVGYFPQSVATIVSLMSLSLSLGGAISTTLLMNIFNNTIRTSANSIDVHSVSSTSFSVIEALPEEEQHAFKNDAKQGIFLGFLAVSAFAWLGCVAVMGLGNIKISIGPESESENMREGRNENGDVIVKGSYVMSLLRPRKGIEVRPEDRA</sequence>
<keyword evidence="4 5" id="KW-0472">Membrane</keyword>
<dbReference type="AlphaFoldDB" id="A0A9P7YUV9"/>
<feature type="domain" description="Major facilitator superfamily (MFS) profile" evidence="6">
    <location>
        <begin position="42"/>
        <end position="549"/>
    </location>
</feature>
<evidence type="ECO:0000256" key="1">
    <source>
        <dbReference type="ARBA" id="ARBA00004141"/>
    </source>
</evidence>
<dbReference type="InterPro" id="IPR011701">
    <property type="entry name" value="MFS"/>
</dbReference>
<dbReference type="GO" id="GO:0022857">
    <property type="term" value="F:transmembrane transporter activity"/>
    <property type="evidence" value="ECO:0007669"/>
    <property type="project" value="InterPro"/>
</dbReference>
<dbReference type="PROSITE" id="PS50850">
    <property type="entry name" value="MFS"/>
    <property type="match status" value="1"/>
</dbReference>
<dbReference type="InterPro" id="IPR036259">
    <property type="entry name" value="MFS_trans_sf"/>
</dbReference>
<evidence type="ECO:0000313" key="8">
    <source>
        <dbReference type="Proteomes" id="UP000824998"/>
    </source>
</evidence>
<feature type="transmembrane region" description="Helical" evidence="5">
    <location>
        <begin position="394"/>
        <end position="416"/>
    </location>
</feature>
<feature type="transmembrane region" description="Helical" evidence="5">
    <location>
        <begin position="369"/>
        <end position="387"/>
    </location>
</feature>
<comment type="subcellular location">
    <subcellularLocation>
        <location evidence="1">Membrane</location>
        <topology evidence="1">Multi-pass membrane protein</topology>
    </subcellularLocation>
</comment>
<feature type="transmembrane region" description="Helical" evidence="5">
    <location>
        <begin position="42"/>
        <end position="64"/>
    </location>
</feature>
<comment type="caution">
    <text evidence="7">The sequence shown here is derived from an EMBL/GenBank/DDBJ whole genome shotgun (WGS) entry which is preliminary data.</text>
</comment>
<keyword evidence="2 5" id="KW-0812">Transmembrane</keyword>
<feature type="transmembrane region" description="Helical" evidence="5">
    <location>
        <begin position="523"/>
        <end position="544"/>
    </location>
</feature>
<dbReference type="OrthoDB" id="6770063at2759"/>
<feature type="transmembrane region" description="Helical" evidence="5">
    <location>
        <begin position="334"/>
        <end position="357"/>
    </location>
</feature>
<dbReference type="EMBL" id="MU251358">
    <property type="protein sequence ID" value="KAG9239508.1"/>
    <property type="molecule type" value="Genomic_DNA"/>
</dbReference>
<evidence type="ECO:0000313" key="7">
    <source>
        <dbReference type="EMBL" id="KAG9239508.1"/>
    </source>
</evidence>
<dbReference type="PANTHER" id="PTHR23501">
    <property type="entry name" value="MAJOR FACILITATOR SUPERFAMILY"/>
    <property type="match status" value="1"/>
</dbReference>
<feature type="transmembrane region" description="Helical" evidence="5">
    <location>
        <begin position="168"/>
        <end position="187"/>
    </location>
</feature>
<feature type="transmembrane region" description="Helical" evidence="5">
    <location>
        <begin position="107"/>
        <end position="126"/>
    </location>
</feature>
<dbReference type="SUPFAM" id="SSF103473">
    <property type="entry name" value="MFS general substrate transporter"/>
    <property type="match status" value="1"/>
</dbReference>
<feature type="transmembrane region" description="Helical" evidence="5">
    <location>
        <begin position="250"/>
        <end position="269"/>
    </location>
</feature>
<evidence type="ECO:0000256" key="4">
    <source>
        <dbReference type="ARBA" id="ARBA00023136"/>
    </source>
</evidence>
<feature type="transmembrane region" description="Helical" evidence="5">
    <location>
        <begin position="138"/>
        <end position="156"/>
    </location>
</feature>
<dbReference type="InterPro" id="IPR020846">
    <property type="entry name" value="MFS_dom"/>
</dbReference>
<dbReference type="Proteomes" id="UP000824998">
    <property type="component" value="Unassembled WGS sequence"/>
</dbReference>
<dbReference type="Gene3D" id="1.20.1720.10">
    <property type="entry name" value="Multidrug resistance protein D"/>
    <property type="match status" value="1"/>
</dbReference>
<dbReference type="GO" id="GO:0005886">
    <property type="term" value="C:plasma membrane"/>
    <property type="evidence" value="ECO:0007669"/>
    <property type="project" value="TreeGrafter"/>
</dbReference>
<evidence type="ECO:0000259" key="6">
    <source>
        <dbReference type="PROSITE" id="PS50850"/>
    </source>
</evidence>
<gene>
    <name evidence="7" type="ORF">BJ875DRAFT_365495</name>
</gene>
<reference evidence="7" key="1">
    <citation type="journal article" date="2021" name="IMA Fungus">
        <title>Genomic characterization of three marine fungi, including Emericellopsis atlantica sp. nov. with signatures of a generalist lifestyle and marine biomass degradation.</title>
        <authorList>
            <person name="Hagestad O.C."/>
            <person name="Hou L."/>
            <person name="Andersen J.H."/>
            <person name="Hansen E.H."/>
            <person name="Altermark B."/>
            <person name="Li C."/>
            <person name="Kuhnert E."/>
            <person name="Cox R.J."/>
            <person name="Crous P.W."/>
            <person name="Spatafora J.W."/>
            <person name="Lail K."/>
            <person name="Amirebrahimi M."/>
            <person name="Lipzen A."/>
            <person name="Pangilinan J."/>
            <person name="Andreopoulos W."/>
            <person name="Hayes R.D."/>
            <person name="Ng V."/>
            <person name="Grigoriev I.V."/>
            <person name="Jackson S.A."/>
            <person name="Sutton T.D.S."/>
            <person name="Dobson A.D.W."/>
            <person name="Rama T."/>
        </authorList>
    </citation>
    <scope>NUCLEOTIDE SEQUENCE</scope>
    <source>
        <strain evidence="7">TRa018bII</strain>
    </source>
</reference>
<protein>
    <submittedName>
        <fullName evidence="7">Major facilitator superfamily domain-containing protein</fullName>
    </submittedName>
</protein>
<accession>A0A9P7YUV9</accession>
<organism evidence="7 8">
    <name type="scientific">Amylocarpus encephaloides</name>
    <dbReference type="NCBI Taxonomy" id="45428"/>
    <lineage>
        <taxon>Eukaryota</taxon>
        <taxon>Fungi</taxon>
        <taxon>Dikarya</taxon>
        <taxon>Ascomycota</taxon>
        <taxon>Pezizomycotina</taxon>
        <taxon>Leotiomycetes</taxon>
        <taxon>Helotiales</taxon>
        <taxon>Helotiales incertae sedis</taxon>
        <taxon>Amylocarpus</taxon>
    </lineage>
</organism>
<evidence type="ECO:0000256" key="5">
    <source>
        <dbReference type="SAM" id="Phobius"/>
    </source>
</evidence>
<name>A0A9P7YUV9_9HELO</name>
<dbReference type="PANTHER" id="PTHR23501:SF39">
    <property type="entry name" value="MULTIDRUG TRANSPORTER, PUTATIVE (AFU_ORTHOLOGUE AFUA_1G05010)-RELATED"/>
    <property type="match status" value="1"/>
</dbReference>
<evidence type="ECO:0000256" key="2">
    <source>
        <dbReference type="ARBA" id="ARBA00022692"/>
    </source>
</evidence>